<organism evidence="2 3">
    <name type="scientific">Panagrolaimus superbus</name>
    <dbReference type="NCBI Taxonomy" id="310955"/>
    <lineage>
        <taxon>Eukaryota</taxon>
        <taxon>Metazoa</taxon>
        <taxon>Ecdysozoa</taxon>
        <taxon>Nematoda</taxon>
        <taxon>Chromadorea</taxon>
        <taxon>Rhabditida</taxon>
        <taxon>Tylenchina</taxon>
        <taxon>Panagrolaimomorpha</taxon>
        <taxon>Panagrolaimoidea</taxon>
        <taxon>Panagrolaimidae</taxon>
        <taxon>Panagrolaimus</taxon>
    </lineage>
</organism>
<dbReference type="SUPFAM" id="SSF53474">
    <property type="entry name" value="alpha/beta-Hydrolases"/>
    <property type="match status" value="1"/>
</dbReference>
<evidence type="ECO:0000259" key="1">
    <source>
        <dbReference type="Pfam" id="PF00135"/>
    </source>
</evidence>
<proteinExistence type="predicted"/>
<evidence type="ECO:0000313" key="3">
    <source>
        <dbReference type="WBParaSite" id="PSU_v2.g20832.t1"/>
    </source>
</evidence>
<feature type="domain" description="Carboxylesterase type B" evidence="1">
    <location>
        <begin position="6"/>
        <end position="90"/>
    </location>
</feature>
<keyword evidence="2" id="KW-1185">Reference proteome</keyword>
<dbReference type="Proteomes" id="UP000887577">
    <property type="component" value="Unplaced"/>
</dbReference>
<evidence type="ECO:0000313" key="2">
    <source>
        <dbReference type="Proteomes" id="UP000887577"/>
    </source>
</evidence>
<dbReference type="InterPro" id="IPR029058">
    <property type="entry name" value="AB_hydrolase_fold"/>
</dbReference>
<dbReference type="Gene3D" id="3.40.50.1820">
    <property type="entry name" value="alpha/beta hydrolase"/>
    <property type="match status" value="1"/>
</dbReference>
<dbReference type="WBParaSite" id="PSU_v2.g20832.t1">
    <property type="protein sequence ID" value="PSU_v2.g20832.t1"/>
    <property type="gene ID" value="PSU_v2.g20832"/>
</dbReference>
<accession>A0A914YML8</accession>
<name>A0A914YML8_9BILA</name>
<reference evidence="3" key="1">
    <citation type="submission" date="2022-11" db="UniProtKB">
        <authorList>
            <consortium name="WormBaseParasite"/>
        </authorList>
    </citation>
    <scope>IDENTIFICATION</scope>
</reference>
<protein>
    <submittedName>
        <fullName evidence="3">Carboxylesterase type B domain-containing protein</fullName>
    </submittedName>
</protein>
<dbReference type="AlphaFoldDB" id="A0A914YML8"/>
<dbReference type="InterPro" id="IPR002018">
    <property type="entry name" value="CarbesteraseB"/>
</dbReference>
<dbReference type="Pfam" id="PF00135">
    <property type="entry name" value="COesterase"/>
    <property type="match status" value="1"/>
</dbReference>
<sequence>MGPKLVQGAAHGSDIVNLFGGLYIPIKMDESGKKVQKKFINLIANFIKNGTPSTDSITVPAITPESFQYIEVGAETIVKKDLWKDRLEFWNRIGPKYGYDLAAGFYY</sequence>